<dbReference type="AlphaFoldDB" id="A0A1X6N280"/>
<evidence type="ECO:0000313" key="4">
    <source>
        <dbReference type="Proteomes" id="UP000194127"/>
    </source>
</evidence>
<keyword evidence="4" id="KW-1185">Reference proteome</keyword>
<reference evidence="3 4" key="1">
    <citation type="submission" date="2017-04" db="EMBL/GenBank/DDBJ databases">
        <title>Genome Sequence of the Model Brown-Rot Fungus Postia placenta SB12.</title>
        <authorList>
            <consortium name="DOE Joint Genome Institute"/>
            <person name="Gaskell J."/>
            <person name="Kersten P."/>
            <person name="Larrondo L.F."/>
            <person name="Canessa P."/>
            <person name="Martinez D."/>
            <person name="Hibbett D."/>
            <person name="Schmoll M."/>
            <person name="Kubicek C.P."/>
            <person name="Martinez A.T."/>
            <person name="Yadav J."/>
            <person name="Master E."/>
            <person name="Magnuson J.K."/>
            <person name="James T."/>
            <person name="Yaver D."/>
            <person name="Berka R."/>
            <person name="Labutti K."/>
            <person name="Lipzen A."/>
            <person name="Aerts A."/>
            <person name="Barry K."/>
            <person name="Henrissat B."/>
            <person name="Blanchette R."/>
            <person name="Grigoriev I."/>
            <person name="Cullen D."/>
        </authorList>
    </citation>
    <scope>NUCLEOTIDE SEQUENCE [LARGE SCALE GENOMIC DNA]</scope>
    <source>
        <strain evidence="3 4">MAD-698-R-SB12</strain>
    </source>
</reference>
<dbReference type="Pfam" id="PF08242">
    <property type="entry name" value="Methyltransf_12"/>
    <property type="match status" value="1"/>
</dbReference>
<dbReference type="Proteomes" id="UP000194127">
    <property type="component" value="Unassembled WGS sequence"/>
</dbReference>
<dbReference type="SUPFAM" id="SSF53335">
    <property type="entry name" value="S-adenosyl-L-methionine-dependent methyltransferases"/>
    <property type="match status" value="1"/>
</dbReference>
<dbReference type="Gene3D" id="3.40.50.150">
    <property type="entry name" value="Vaccinia Virus protein VP39"/>
    <property type="match status" value="1"/>
</dbReference>
<dbReference type="InterPro" id="IPR016584">
    <property type="entry name" value="MeTrfase_VrtF"/>
</dbReference>
<gene>
    <name evidence="3" type="ORF">POSPLADRAFT_1039663</name>
</gene>
<dbReference type="CDD" id="cd02440">
    <property type="entry name" value="AdoMet_MTases"/>
    <property type="match status" value="1"/>
</dbReference>
<dbReference type="OrthoDB" id="10061782at2759"/>
<dbReference type="PIRSF" id="PIRSF011491">
    <property type="entry name" value="Mtase_YbcY_prd"/>
    <property type="match status" value="1"/>
</dbReference>
<sequence>MPDLQPSARLYTRFHLSYYDHFVLGFVSTWLWRASSSIQLLFFKKYIGENAHMDVGVGTGYYTAASAPQLAKTKNVTLLDVNPNTLELAEARLLAAGYRGTTETVRQSVFDPLPVTLRGRFDSISLLYTLHVLPGTFPIKASHVFANLSAGLASAGVLYGTTVLGKDAGHSWLGRLFLRRLNQTGIFGNATDTLGNLEKALRGSFEEVEIWQTGVVAFFVARKPFRKYSISNRIVVYV</sequence>
<evidence type="ECO:0000313" key="3">
    <source>
        <dbReference type="EMBL" id="OSX62576.1"/>
    </source>
</evidence>
<protein>
    <recommendedName>
        <fullName evidence="2">Methyltransferase type 12 domain-containing protein</fullName>
    </recommendedName>
</protein>
<dbReference type="InterPro" id="IPR029063">
    <property type="entry name" value="SAM-dependent_MTases_sf"/>
</dbReference>
<accession>A0A1X6N280</accession>
<organism evidence="3 4">
    <name type="scientific">Postia placenta MAD-698-R-SB12</name>
    <dbReference type="NCBI Taxonomy" id="670580"/>
    <lineage>
        <taxon>Eukaryota</taxon>
        <taxon>Fungi</taxon>
        <taxon>Dikarya</taxon>
        <taxon>Basidiomycota</taxon>
        <taxon>Agaricomycotina</taxon>
        <taxon>Agaricomycetes</taxon>
        <taxon>Polyporales</taxon>
        <taxon>Adustoporiaceae</taxon>
        <taxon>Rhodonia</taxon>
    </lineage>
</organism>
<feature type="domain" description="Methyltransferase type 12" evidence="2">
    <location>
        <begin position="53"/>
        <end position="157"/>
    </location>
</feature>
<proteinExistence type="inferred from homology"/>
<dbReference type="STRING" id="670580.A0A1X6N280"/>
<comment type="similarity">
    <text evidence="1">Belongs to the methyltransferase superfamily.</text>
</comment>
<dbReference type="InterPro" id="IPR013217">
    <property type="entry name" value="Methyltransf_12"/>
</dbReference>
<name>A0A1X6N280_9APHY</name>
<dbReference type="RefSeq" id="XP_024339370.1">
    <property type="nucleotide sequence ID" value="XM_024477578.1"/>
</dbReference>
<dbReference type="GO" id="GO:0008168">
    <property type="term" value="F:methyltransferase activity"/>
    <property type="evidence" value="ECO:0007669"/>
    <property type="project" value="InterPro"/>
</dbReference>
<evidence type="ECO:0000259" key="2">
    <source>
        <dbReference type="Pfam" id="PF08242"/>
    </source>
</evidence>
<evidence type="ECO:0000256" key="1">
    <source>
        <dbReference type="ARBA" id="ARBA00008361"/>
    </source>
</evidence>
<dbReference type="GeneID" id="36322528"/>
<dbReference type="EMBL" id="KZ110596">
    <property type="protein sequence ID" value="OSX62576.1"/>
    <property type="molecule type" value="Genomic_DNA"/>
</dbReference>